<reference evidence="2 3" key="1">
    <citation type="submission" date="2016-04" db="EMBL/GenBank/DDBJ databases">
        <title>Complete genome sequence of Thermococcus pacificus type strain P4.</title>
        <authorList>
            <person name="Oger P.M."/>
        </authorList>
    </citation>
    <scope>NUCLEOTIDE SEQUENCE [LARGE SCALE GENOMIC DNA]</scope>
    <source>
        <strain evidence="2 3">P-4</strain>
    </source>
</reference>
<protein>
    <recommendedName>
        <fullName evidence="4">Major facilitator superfamily (MFS) profile domain-containing protein</fullName>
    </recommendedName>
</protein>
<dbReference type="KEGG" id="tpaf:A3L08_07880"/>
<dbReference type="OrthoDB" id="85689at2157"/>
<dbReference type="GeneID" id="33316181"/>
<evidence type="ECO:0000313" key="2">
    <source>
        <dbReference type="EMBL" id="ASJ07244.1"/>
    </source>
</evidence>
<evidence type="ECO:0008006" key="4">
    <source>
        <dbReference type="Google" id="ProtNLM"/>
    </source>
</evidence>
<gene>
    <name evidence="2" type="ORF">A3L08_07880</name>
</gene>
<dbReference type="AlphaFoldDB" id="A0A218P8Y4"/>
<feature type="transmembrane region" description="Helical" evidence="1">
    <location>
        <begin position="28"/>
        <end position="52"/>
    </location>
</feature>
<dbReference type="EMBL" id="CP015102">
    <property type="protein sequence ID" value="ASJ07244.1"/>
    <property type="molecule type" value="Genomic_DNA"/>
</dbReference>
<name>A0A218P8Y4_9EURY</name>
<keyword evidence="3" id="KW-1185">Reference proteome</keyword>
<accession>A0A218P8Y4</accession>
<sequence length="62" mass="6865">MMFSALVMATFYTLYGFAVDRMGLQKARLAFAVLLPGIGLAFKVMQSISVLGDVEPRHLSKR</sequence>
<keyword evidence="1" id="KW-0812">Transmembrane</keyword>
<organism evidence="2 3">
    <name type="scientific">Thermococcus pacificus</name>
    <dbReference type="NCBI Taxonomy" id="71998"/>
    <lineage>
        <taxon>Archaea</taxon>
        <taxon>Methanobacteriati</taxon>
        <taxon>Methanobacteriota</taxon>
        <taxon>Thermococci</taxon>
        <taxon>Thermococcales</taxon>
        <taxon>Thermococcaceae</taxon>
        <taxon>Thermococcus</taxon>
    </lineage>
</organism>
<dbReference type="RefSeq" id="WP_088854492.1">
    <property type="nucleotide sequence ID" value="NZ_CP015102.1"/>
</dbReference>
<keyword evidence="1" id="KW-1133">Transmembrane helix</keyword>
<evidence type="ECO:0000256" key="1">
    <source>
        <dbReference type="SAM" id="Phobius"/>
    </source>
</evidence>
<proteinExistence type="predicted"/>
<keyword evidence="1" id="KW-0472">Membrane</keyword>
<evidence type="ECO:0000313" key="3">
    <source>
        <dbReference type="Proteomes" id="UP000197418"/>
    </source>
</evidence>
<dbReference type="Proteomes" id="UP000197418">
    <property type="component" value="Chromosome"/>
</dbReference>